<organism evidence="2 3">
    <name type="scientific">Arcanobacterium pinnipediorum</name>
    <dbReference type="NCBI Taxonomy" id="1503041"/>
    <lineage>
        <taxon>Bacteria</taxon>
        <taxon>Bacillati</taxon>
        <taxon>Actinomycetota</taxon>
        <taxon>Actinomycetes</taxon>
        <taxon>Actinomycetales</taxon>
        <taxon>Actinomycetaceae</taxon>
        <taxon>Arcanobacterium</taxon>
    </lineage>
</organism>
<gene>
    <name evidence="2" type="ORF">NG665_04735</name>
</gene>
<feature type="compositionally biased region" description="Pro residues" evidence="1">
    <location>
        <begin position="323"/>
        <end position="346"/>
    </location>
</feature>
<name>A0ABY5AHH3_9ACTO</name>
<dbReference type="Pfam" id="PF11382">
    <property type="entry name" value="MctB"/>
    <property type="match status" value="1"/>
</dbReference>
<dbReference type="EMBL" id="CP099547">
    <property type="protein sequence ID" value="USR78704.1"/>
    <property type="molecule type" value="Genomic_DNA"/>
</dbReference>
<evidence type="ECO:0000313" key="2">
    <source>
        <dbReference type="EMBL" id="USR78704.1"/>
    </source>
</evidence>
<protein>
    <submittedName>
        <fullName evidence="2">Copper transporter</fullName>
    </submittedName>
</protein>
<sequence length="346" mass="36185">MIDFRYHLVSLGAVFIALAVGIILGAGPLQNSIGNVLNSQVQALSDANSKLKEEMIEYQETIAQNDAAWEDLAPSLVQGSLTGRSVALISLPGVSSDEITAVSERLVQAGASINMQVTINQSWTAADQTAYRTTFASQLASYIEGGDPNTDPNTLMTDALYQLTVNGIAFGQNVTLRDILTGSDEPMMTLAKPTDGPAQVVVILSPDTDQDDIDKRAAQDPEVQAQATYDAQTFAALGSRFSSKIPTVVVGSADSAADVARVVRDLGDASTVDNLSDSMIVGSINTVMAVAHELNNNVVHLGFDDGAGQALSQRVESVKPEDPPAPAPAAQPAPAPTEEPAPQPAS</sequence>
<feature type="region of interest" description="Disordered" evidence="1">
    <location>
        <begin position="312"/>
        <end position="346"/>
    </location>
</feature>
<reference evidence="2" key="1">
    <citation type="submission" date="2022-06" db="EMBL/GenBank/DDBJ databases">
        <title>Complete Genome Sequence of Arcanobacterium pinnipediorum strain DSM 28752 isolated from a harbour seal.</title>
        <authorList>
            <person name="Borowiak M."/>
            <person name="Kreitlow A."/>
            <person name="Alssahen M."/>
            <person name="Malorny B."/>
            <person name="Laemmler C."/>
            <person name="Prenger-Berninghoff E."/>
            <person name="Siebert U."/>
            <person name="Ploetz M."/>
            <person name="Abdulmawjood A."/>
        </authorList>
    </citation>
    <scope>NUCLEOTIDE SEQUENCE</scope>
    <source>
        <strain evidence="2">DSM 28752</strain>
    </source>
</reference>
<proteinExistence type="predicted"/>
<evidence type="ECO:0000313" key="3">
    <source>
        <dbReference type="Proteomes" id="UP001056109"/>
    </source>
</evidence>
<dbReference type="InterPro" id="IPR021522">
    <property type="entry name" value="MctB"/>
</dbReference>
<dbReference type="Proteomes" id="UP001056109">
    <property type="component" value="Chromosome"/>
</dbReference>
<keyword evidence="3" id="KW-1185">Reference proteome</keyword>
<dbReference type="RefSeq" id="WP_252672519.1">
    <property type="nucleotide sequence ID" value="NZ_CP099547.1"/>
</dbReference>
<evidence type="ECO:0000256" key="1">
    <source>
        <dbReference type="SAM" id="MobiDB-lite"/>
    </source>
</evidence>
<accession>A0ABY5AHH3</accession>